<dbReference type="EMBL" id="JACSEA010000010">
    <property type="protein sequence ID" value="KAF7390709.1"/>
    <property type="molecule type" value="Genomic_DNA"/>
</dbReference>
<evidence type="ECO:0000256" key="12">
    <source>
        <dbReference type="ARBA" id="ARBA00026108"/>
    </source>
</evidence>
<keyword evidence="6" id="KW-0645">Protease</keyword>
<dbReference type="InterPro" id="IPR016833">
    <property type="entry name" value="Put_Na-Bile_cotransptr"/>
</dbReference>
<dbReference type="PANTHER" id="PTHR12756">
    <property type="entry name" value="CYTOSOLIC CARBOXYPEPTIDASE"/>
    <property type="match status" value="1"/>
</dbReference>
<evidence type="ECO:0000313" key="17">
    <source>
        <dbReference type="Proteomes" id="UP000614350"/>
    </source>
</evidence>
<protein>
    <recommendedName>
        <fullName evidence="12">tubulin-glutamate carboxypeptidase</fullName>
        <ecNumber evidence="12">3.4.17.24</ecNumber>
    </recommendedName>
</protein>
<evidence type="ECO:0000256" key="13">
    <source>
        <dbReference type="PROSITE-ProRule" id="PRU01379"/>
    </source>
</evidence>
<feature type="transmembrane region" description="Helical" evidence="14">
    <location>
        <begin position="930"/>
        <end position="952"/>
    </location>
</feature>
<accession>A0A834N0P0</accession>
<dbReference type="InterPro" id="IPR038770">
    <property type="entry name" value="Na+/solute_symporter_sf"/>
</dbReference>
<keyword evidence="14" id="KW-0472">Membrane</keyword>
<evidence type="ECO:0000256" key="9">
    <source>
        <dbReference type="ARBA" id="ARBA00022833"/>
    </source>
</evidence>
<keyword evidence="9" id="KW-0862">Zinc</keyword>
<dbReference type="GO" id="GO:0005737">
    <property type="term" value="C:cytoplasm"/>
    <property type="evidence" value="ECO:0007669"/>
    <property type="project" value="UniProtKB-SubCell"/>
</dbReference>
<dbReference type="AlphaFoldDB" id="A0A834N0P0"/>
<dbReference type="Gene3D" id="2.60.40.3120">
    <property type="match status" value="1"/>
</dbReference>
<evidence type="ECO:0000256" key="7">
    <source>
        <dbReference type="ARBA" id="ARBA00022723"/>
    </source>
</evidence>
<dbReference type="Proteomes" id="UP000614350">
    <property type="component" value="Unassembled WGS sequence"/>
</dbReference>
<comment type="subcellular location">
    <subcellularLocation>
        <location evidence="2">Cytoplasm</location>
    </subcellularLocation>
</comment>
<dbReference type="Gene3D" id="3.40.630.10">
    <property type="entry name" value="Zn peptidases"/>
    <property type="match status" value="2"/>
</dbReference>
<dbReference type="EC" id="3.4.17.24" evidence="12"/>
<dbReference type="Pfam" id="PF13593">
    <property type="entry name" value="SBF_like"/>
    <property type="match status" value="1"/>
</dbReference>
<feature type="transmembrane region" description="Helical" evidence="14">
    <location>
        <begin position="873"/>
        <end position="892"/>
    </location>
</feature>
<comment type="similarity">
    <text evidence="3 13">Belongs to the peptidase M14 family.</text>
</comment>
<organism evidence="16 17">
    <name type="scientific">Vespula vulgaris</name>
    <name type="common">Yellow jacket</name>
    <name type="synonym">Wasp</name>
    <dbReference type="NCBI Taxonomy" id="7454"/>
    <lineage>
        <taxon>Eukaryota</taxon>
        <taxon>Metazoa</taxon>
        <taxon>Ecdysozoa</taxon>
        <taxon>Arthropoda</taxon>
        <taxon>Hexapoda</taxon>
        <taxon>Insecta</taxon>
        <taxon>Pterygota</taxon>
        <taxon>Neoptera</taxon>
        <taxon>Endopterygota</taxon>
        <taxon>Hymenoptera</taxon>
        <taxon>Apocrita</taxon>
        <taxon>Aculeata</taxon>
        <taxon>Vespoidea</taxon>
        <taxon>Vespidae</taxon>
        <taxon>Vespinae</taxon>
        <taxon>Vespula</taxon>
    </lineage>
</organism>
<evidence type="ECO:0000313" key="16">
    <source>
        <dbReference type="EMBL" id="KAF7390709.1"/>
    </source>
</evidence>
<feature type="transmembrane region" description="Helical" evidence="14">
    <location>
        <begin position="899"/>
        <end position="918"/>
    </location>
</feature>
<keyword evidence="14" id="KW-0812">Transmembrane</keyword>
<gene>
    <name evidence="16" type="ORF">HZH66_009189</name>
</gene>
<keyword evidence="14" id="KW-1133">Transmembrane helix</keyword>
<name>A0A834N0P0_VESVU</name>
<evidence type="ECO:0000256" key="14">
    <source>
        <dbReference type="SAM" id="Phobius"/>
    </source>
</evidence>
<evidence type="ECO:0000256" key="1">
    <source>
        <dbReference type="ARBA" id="ARBA00001947"/>
    </source>
</evidence>
<proteinExistence type="inferred from homology"/>
<keyword evidence="8" id="KW-0378">Hydrolase</keyword>
<comment type="caution">
    <text evidence="16">The sequence shown here is derived from an EMBL/GenBank/DDBJ whole genome shotgun (WGS) entry which is preliminary data.</text>
</comment>
<evidence type="ECO:0000256" key="5">
    <source>
        <dbReference type="ARBA" id="ARBA00022490"/>
    </source>
</evidence>
<keyword evidence="10" id="KW-0482">Metalloprotease</keyword>
<comment type="cofactor">
    <cofactor evidence="1">
        <name>Zn(2+)</name>
        <dbReference type="ChEBI" id="CHEBI:29105"/>
    </cofactor>
</comment>
<dbReference type="Gene3D" id="1.20.1530.20">
    <property type="match status" value="1"/>
</dbReference>
<evidence type="ECO:0000256" key="8">
    <source>
        <dbReference type="ARBA" id="ARBA00022801"/>
    </source>
</evidence>
<evidence type="ECO:0000256" key="6">
    <source>
        <dbReference type="ARBA" id="ARBA00022670"/>
    </source>
</evidence>
<dbReference type="InterPro" id="IPR034286">
    <property type="entry name" value="M14_AGBL5-like"/>
</dbReference>
<dbReference type="GO" id="GO:0004181">
    <property type="term" value="F:metallocarboxypeptidase activity"/>
    <property type="evidence" value="ECO:0007669"/>
    <property type="project" value="InterPro"/>
</dbReference>
<evidence type="ECO:0000256" key="10">
    <source>
        <dbReference type="ARBA" id="ARBA00023049"/>
    </source>
</evidence>
<dbReference type="Pfam" id="PF00246">
    <property type="entry name" value="Peptidase_M14"/>
    <property type="match status" value="1"/>
</dbReference>
<feature type="transmembrane region" description="Helical" evidence="14">
    <location>
        <begin position="741"/>
        <end position="759"/>
    </location>
</feature>
<evidence type="ECO:0000256" key="3">
    <source>
        <dbReference type="ARBA" id="ARBA00005988"/>
    </source>
</evidence>
<feature type="domain" description="Peptidase M14" evidence="15">
    <location>
        <begin position="163"/>
        <end position="605"/>
    </location>
</feature>
<dbReference type="InterPro" id="IPR000834">
    <property type="entry name" value="Peptidase_M14"/>
</dbReference>
<evidence type="ECO:0000256" key="2">
    <source>
        <dbReference type="ARBA" id="ARBA00004496"/>
    </source>
</evidence>
<sequence>MAENINCGGFVFYNNFDSANLAKVELVRVPEICNIAISENETRSCKSLSSDDTFDYEFNLWTKYDCHGTEYQNNNRTWFYFGVKACSPGICVRLNIVNLNKQVRMFSQGMCPVYKIIPGQLHWERIHDRPTYKVDQTGSDFMLSFTYYTPENQKAVTYFAFTYPFSYTDLQNYLKKIDIRMAKHYVTSIDDIYYHRECAIKSLEGRRLDVLTISSYHNILNVREDRFDNMFPEKHEERPFKFLDKKVVFISARVHPGETPSSFVLNGFLKFLLNREDQIALHLRRMYVFKLIPMLNPDGVAKGHYRMDTKGVNLNRMYLNPSEKDHPTIYAARNLIRYYHHSYNIIEEQLSPEIESTCIKNKNNIKMKDIQHLRTNVICNTPTRLLQRVKLMTLNERAKSDTGVKYECMFTSNNLDNTCCGEGQELSSDTHEYQNILKGKYTDKTTNQTETNDLSKSSSESGLYLYIDLHGHASKKGVFMYGNHFTDPEDTIMCMLLPKLMSINNPNFHFTSCNFAERNMYLIDKRDGMSREGSGRVAVYKMTGLIRSYTLECNYNSGRLVNIIPARIRDGISKTTNHLFVPPKYTPTVFEAVGAALGPSILDLTNNNPNSRLPNSQYRSLRGVRSYLKLTQMNSLSASCNKSAYKVNFRLDNENKILEICVLDQQRAASEKTKISVGNENEQSIIMMHSHYKQHTKIQQKKQNKLFKRYSFFFSMLLCMLLATVQPYLGGTIGIGSGNFIVWYFAVPLTYLEAGLLCTPHSLYMALKNGYLILFVMVFIYGVMPFLAKLGTYLLIHSKVNIWLLKGIEVLYCMPPPFTSSLALCQLAQADLPTSVVTTLIGHFGGFFLSPILLYFVLGASTPPLVGVNVKEIIYSTLLPLIIGMALQFSVINSNVCSIIGIGRYSRGLLLIIAYYWFSDAVSADVSSLQAIDILLCILIACIAQLFTCCLYWGLCSRWLPRNILLAALFVSTHKSVGLGSWILRSTYHGSAQGPAVNLPLSILPVAQLVLGTLLAIFQLIANQISDQENVRLTECAEAPQLHPIKYFSPDEIYYEIRKHISVKKTIYWKIAQIILIPKSEKPPEEVISYRLLSLLPIVSKLFEKLFLCKLKSAINNHKLISQHQFGFQQQHTISEQIHRLANKITKHLMTKNIAL</sequence>
<feature type="transmembrane region" description="Helical" evidence="14">
    <location>
        <begin position="964"/>
        <end position="983"/>
    </location>
</feature>
<feature type="transmembrane region" description="Helical" evidence="14">
    <location>
        <begin position="1003"/>
        <end position="1022"/>
    </location>
</feature>
<dbReference type="PROSITE" id="PS52035">
    <property type="entry name" value="PEPTIDASE_M14"/>
    <property type="match status" value="1"/>
</dbReference>
<keyword evidence="7" id="KW-0479">Metal-binding</keyword>
<keyword evidence="5" id="KW-0963">Cytoplasm</keyword>
<keyword evidence="17" id="KW-1185">Reference proteome</keyword>
<dbReference type="PANTHER" id="PTHR12756:SF12">
    <property type="entry name" value="CYTOSOLIC CARBOXYPEPTIDASE-LIKE PROTEIN 5"/>
    <property type="match status" value="1"/>
</dbReference>
<evidence type="ECO:0000256" key="4">
    <source>
        <dbReference type="ARBA" id="ARBA00006528"/>
    </source>
</evidence>
<feature type="transmembrane region" description="Helical" evidence="14">
    <location>
        <begin position="710"/>
        <end position="729"/>
    </location>
</feature>
<dbReference type="GO" id="GO:0006508">
    <property type="term" value="P:proteolysis"/>
    <property type="evidence" value="ECO:0007669"/>
    <property type="project" value="UniProtKB-KW"/>
</dbReference>
<comment type="catalytic activity">
    <reaction evidence="11">
        <text>C-terminal L-alpha-aminoacyl-L-glutamyl-L-glutamyl-[tubulin] + H2O = C-terminal L-alpha-aminoacyl-L-glutamyl-[tubulin] + L-glutamate</text>
        <dbReference type="Rhea" id="RHEA:63792"/>
        <dbReference type="Rhea" id="RHEA-COMP:16435"/>
        <dbReference type="Rhea" id="RHEA-COMP:16436"/>
        <dbReference type="ChEBI" id="CHEBI:15377"/>
        <dbReference type="ChEBI" id="CHEBI:29985"/>
        <dbReference type="ChEBI" id="CHEBI:149555"/>
        <dbReference type="ChEBI" id="CHEBI:149556"/>
        <dbReference type="EC" id="3.4.17.24"/>
    </reaction>
    <physiologicalReaction direction="left-to-right" evidence="11">
        <dbReference type="Rhea" id="RHEA:63793"/>
    </physiologicalReaction>
</comment>
<reference evidence="16" key="1">
    <citation type="journal article" date="2020" name="G3 (Bethesda)">
        <title>High-Quality Assemblies for Three Invasive Social Wasps from the &lt;i&gt;Vespula&lt;/i&gt; Genus.</title>
        <authorList>
            <person name="Harrop T.W.R."/>
            <person name="Guhlin J."/>
            <person name="McLaughlin G.M."/>
            <person name="Permina E."/>
            <person name="Stockwell P."/>
            <person name="Gilligan J."/>
            <person name="Le Lec M.F."/>
            <person name="Gruber M.A.M."/>
            <person name="Quinn O."/>
            <person name="Lovegrove M."/>
            <person name="Duncan E.J."/>
            <person name="Remnant E.J."/>
            <person name="Van Eeckhoven J."/>
            <person name="Graham B."/>
            <person name="Knapp R.A."/>
            <person name="Langford K.W."/>
            <person name="Kronenberg Z."/>
            <person name="Press M.O."/>
            <person name="Eacker S.M."/>
            <person name="Wilson-Rankin E.E."/>
            <person name="Purcell J."/>
            <person name="Lester P.J."/>
            <person name="Dearden P.K."/>
        </authorList>
    </citation>
    <scope>NUCLEOTIDE SEQUENCE</scope>
    <source>
        <strain evidence="16">Marl-1</strain>
    </source>
</reference>
<dbReference type="CDD" id="cd06236">
    <property type="entry name" value="M14_AGBL5_like"/>
    <property type="match status" value="1"/>
</dbReference>
<dbReference type="InterPro" id="IPR050821">
    <property type="entry name" value="Cytosolic_carboxypeptidase"/>
</dbReference>
<feature type="transmembrane region" description="Helical" evidence="14">
    <location>
        <begin position="836"/>
        <end position="858"/>
    </location>
</feature>
<feature type="transmembrane region" description="Helical" evidence="14">
    <location>
        <begin position="771"/>
        <end position="796"/>
    </location>
</feature>
<dbReference type="SUPFAM" id="SSF53187">
    <property type="entry name" value="Zn-dependent exopeptidases"/>
    <property type="match status" value="1"/>
</dbReference>
<comment type="similarity">
    <text evidence="4">Belongs to the bile acid:sodium symporter (BASS) (TC 2.A.28) family.</text>
</comment>
<evidence type="ECO:0000256" key="11">
    <source>
        <dbReference type="ARBA" id="ARBA00024524"/>
    </source>
</evidence>
<feature type="active site" description="Proton donor/acceptor" evidence="13">
    <location>
        <position position="552"/>
    </location>
</feature>
<evidence type="ECO:0000259" key="15">
    <source>
        <dbReference type="PROSITE" id="PS52035"/>
    </source>
</evidence>
<dbReference type="GO" id="GO:0008270">
    <property type="term" value="F:zinc ion binding"/>
    <property type="evidence" value="ECO:0007669"/>
    <property type="project" value="InterPro"/>
</dbReference>